<dbReference type="EMBL" id="MU865617">
    <property type="protein sequence ID" value="KAK4220910.1"/>
    <property type="molecule type" value="Genomic_DNA"/>
</dbReference>
<name>A0AAN6YNA8_9PEZI</name>
<dbReference type="AlphaFoldDB" id="A0AAN6YNA8"/>
<protein>
    <recommendedName>
        <fullName evidence="2">NWD NACHT-NTPase N-terminal domain-containing protein</fullName>
    </recommendedName>
</protein>
<dbReference type="Proteomes" id="UP001301958">
    <property type="component" value="Unassembled WGS sequence"/>
</dbReference>
<evidence type="ECO:0000256" key="1">
    <source>
        <dbReference type="SAM" id="MobiDB-lite"/>
    </source>
</evidence>
<sequence>MSRHDPIPPTATANDLAEIRWYSAYDQLIVEKPDFVAYYEKILCQELSDHNPKGKMKSSPIARNHGERRHQMHQLVQRALDKTKQTNNVQDGVSNAVQVTLVLAGAIDVAVRSSPQAALVWPVLLLFCSSLSTPEKRPRVTVRASSTSPKGWIGTG</sequence>
<organism evidence="3 4">
    <name type="scientific">Podospora fimiseda</name>
    <dbReference type="NCBI Taxonomy" id="252190"/>
    <lineage>
        <taxon>Eukaryota</taxon>
        <taxon>Fungi</taxon>
        <taxon>Dikarya</taxon>
        <taxon>Ascomycota</taxon>
        <taxon>Pezizomycotina</taxon>
        <taxon>Sordariomycetes</taxon>
        <taxon>Sordariomycetidae</taxon>
        <taxon>Sordariales</taxon>
        <taxon>Podosporaceae</taxon>
        <taxon>Podospora</taxon>
    </lineage>
</organism>
<feature type="non-terminal residue" evidence="3">
    <location>
        <position position="156"/>
    </location>
</feature>
<feature type="domain" description="NWD NACHT-NTPase N-terminal" evidence="2">
    <location>
        <begin position="21"/>
        <end position="136"/>
    </location>
</feature>
<dbReference type="Pfam" id="PF17100">
    <property type="entry name" value="NACHT_N"/>
    <property type="match status" value="1"/>
</dbReference>
<feature type="region of interest" description="Disordered" evidence="1">
    <location>
        <begin position="137"/>
        <end position="156"/>
    </location>
</feature>
<reference evidence="3" key="1">
    <citation type="journal article" date="2023" name="Mol. Phylogenet. Evol.">
        <title>Genome-scale phylogeny and comparative genomics of the fungal order Sordariales.</title>
        <authorList>
            <person name="Hensen N."/>
            <person name="Bonometti L."/>
            <person name="Westerberg I."/>
            <person name="Brannstrom I.O."/>
            <person name="Guillou S."/>
            <person name="Cros-Aarteil S."/>
            <person name="Calhoun S."/>
            <person name="Haridas S."/>
            <person name="Kuo A."/>
            <person name="Mondo S."/>
            <person name="Pangilinan J."/>
            <person name="Riley R."/>
            <person name="LaButti K."/>
            <person name="Andreopoulos B."/>
            <person name="Lipzen A."/>
            <person name="Chen C."/>
            <person name="Yan M."/>
            <person name="Daum C."/>
            <person name="Ng V."/>
            <person name="Clum A."/>
            <person name="Steindorff A."/>
            <person name="Ohm R.A."/>
            <person name="Martin F."/>
            <person name="Silar P."/>
            <person name="Natvig D.O."/>
            <person name="Lalanne C."/>
            <person name="Gautier V."/>
            <person name="Ament-Velasquez S.L."/>
            <person name="Kruys A."/>
            <person name="Hutchinson M.I."/>
            <person name="Powell A.J."/>
            <person name="Barry K."/>
            <person name="Miller A.N."/>
            <person name="Grigoriev I.V."/>
            <person name="Debuchy R."/>
            <person name="Gladieux P."/>
            <person name="Hiltunen Thoren M."/>
            <person name="Johannesson H."/>
        </authorList>
    </citation>
    <scope>NUCLEOTIDE SEQUENCE</scope>
    <source>
        <strain evidence="3">CBS 990.96</strain>
    </source>
</reference>
<accession>A0AAN6YNA8</accession>
<gene>
    <name evidence="3" type="ORF">QBC38DRAFT_493170</name>
</gene>
<proteinExistence type="predicted"/>
<comment type="caution">
    <text evidence="3">The sequence shown here is derived from an EMBL/GenBank/DDBJ whole genome shotgun (WGS) entry which is preliminary data.</text>
</comment>
<evidence type="ECO:0000313" key="4">
    <source>
        <dbReference type="Proteomes" id="UP001301958"/>
    </source>
</evidence>
<dbReference type="InterPro" id="IPR031359">
    <property type="entry name" value="NACHT_N"/>
</dbReference>
<keyword evidence="4" id="KW-1185">Reference proteome</keyword>
<evidence type="ECO:0000259" key="2">
    <source>
        <dbReference type="Pfam" id="PF17100"/>
    </source>
</evidence>
<reference evidence="3" key="2">
    <citation type="submission" date="2023-05" db="EMBL/GenBank/DDBJ databases">
        <authorList>
            <consortium name="Lawrence Berkeley National Laboratory"/>
            <person name="Steindorff A."/>
            <person name="Hensen N."/>
            <person name="Bonometti L."/>
            <person name="Westerberg I."/>
            <person name="Brannstrom I.O."/>
            <person name="Guillou S."/>
            <person name="Cros-Aarteil S."/>
            <person name="Calhoun S."/>
            <person name="Haridas S."/>
            <person name="Kuo A."/>
            <person name="Mondo S."/>
            <person name="Pangilinan J."/>
            <person name="Riley R."/>
            <person name="Labutti K."/>
            <person name="Andreopoulos B."/>
            <person name="Lipzen A."/>
            <person name="Chen C."/>
            <person name="Yanf M."/>
            <person name="Daum C."/>
            <person name="Ng V."/>
            <person name="Clum A."/>
            <person name="Ohm R."/>
            <person name="Martin F."/>
            <person name="Silar P."/>
            <person name="Natvig D."/>
            <person name="Lalanne C."/>
            <person name="Gautier V."/>
            <person name="Ament-Velasquez S.L."/>
            <person name="Kruys A."/>
            <person name="Hutchinson M.I."/>
            <person name="Powell A.J."/>
            <person name="Barry K."/>
            <person name="Miller A.N."/>
            <person name="Grigoriev I.V."/>
            <person name="Debuchy R."/>
            <person name="Gladieux P."/>
            <person name="Thoren M.H."/>
            <person name="Johannesson H."/>
        </authorList>
    </citation>
    <scope>NUCLEOTIDE SEQUENCE</scope>
    <source>
        <strain evidence="3">CBS 990.96</strain>
    </source>
</reference>
<evidence type="ECO:0000313" key="3">
    <source>
        <dbReference type="EMBL" id="KAK4220910.1"/>
    </source>
</evidence>